<gene>
    <name evidence="9" type="ORF">ECRASSUSDP1_LOCUS23439</name>
</gene>
<evidence type="ECO:0000256" key="4">
    <source>
        <dbReference type="ARBA" id="ARBA00022912"/>
    </source>
</evidence>
<keyword evidence="10" id="KW-1185">Reference proteome</keyword>
<dbReference type="PANTHER" id="PTHR47992">
    <property type="entry name" value="PROTEIN PHOSPHATASE"/>
    <property type="match status" value="1"/>
</dbReference>
<dbReference type="SMART" id="SM00332">
    <property type="entry name" value="PP2Cc"/>
    <property type="match status" value="1"/>
</dbReference>
<dbReference type="GO" id="GO:0004722">
    <property type="term" value="F:protein serine/threonine phosphatase activity"/>
    <property type="evidence" value="ECO:0007669"/>
    <property type="project" value="InterPro"/>
</dbReference>
<sequence>MTSLRPSEQPVLTKARKSQNLAQLGRTPSSFFRNNGAAIEAFKENSVANGNDMKLNPIKSIDRKSSYNQVFSKEYSTKRFSRRALQTLSNTRRDFIPPQNTTHSPPFRPSNPPTKFDIFSNPTFKIDRANEGRHKLNKKLPGIGASYKRFGNRLGKEGPGLRCSRERIQRVKKIEIEDGKEVQSEGFGVGKFDERGENESKTVDLRTIETQGCENRGGNRKMVPSVGRLMFKVSPKNKIRAKLKNYFAENFEANLNTHQLRYTKEQVRREIEKSFNRAITPNSDDLTPKKKRKSLFQNLGFSKEIAAAKFKAKRKFNYSVEHLQRKKTTNDYGYILPKITPGRPKDTRSSRDGKISQDSDLKSLCQKNFIHHSIDRANLNSYVKEEFKTIIKKVGVSSQVGYNPMNPLKLNQDSFVINEIKSDQGTLHLFGVFDGHGIEGLSVSSFCKVKISKILKKFHAKNLKITEVLKRSVMKVESELKKTSIDCSNSGSTSCFAVVKDDMIYFANTGDSRAVLFEFKEPAIRVPQEEGKEQTCEKPVSVFSTVDHTPEISQERERVIDNGGRISKFHGDLGPLRVWLKDENKPGLAMTRSIGDYIAKSVGVICDPEIEVQKLIQKHSILVIGSDGLFEFLQNREIGEIVWEHRNKPANEVAKILVKESVKRWKEKETVIDDCTCIVIYITI</sequence>
<feature type="compositionally biased region" description="Basic and acidic residues" evidence="7">
    <location>
        <begin position="343"/>
        <end position="357"/>
    </location>
</feature>
<keyword evidence="3 6" id="KW-0378">Hydrolase</keyword>
<keyword evidence="4 6" id="KW-0904">Protein phosphatase</keyword>
<dbReference type="PROSITE" id="PS01032">
    <property type="entry name" value="PPM_1"/>
    <property type="match status" value="1"/>
</dbReference>
<proteinExistence type="inferred from homology"/>
<keyword evidence="2" id="KW-0479">Metal-binding</keyword>
<comment type="caution">
    <text evidence="9">The sequence shown here is derived from an EMBL/GenBank/DDBJ whole genome shotgun (WGS) entry which is preliminary data.</text>
</comment>
<keyword evidence="5" id="KW-0472">Membrane</keyword>
<dbReference type="AlphaFoldDB" id="A0AAD1XZI2"/>
<name>A0AAD1XZI2_EUPCR</name>
<evidence type="ECO:0000256" key="7">
    <source>
        <dbReference type="SAM" id="MobiDB-lite"/>
    </source>
</evidence>
<evidence type="ECO:0000256" key="5">
    <source>
        <dbReference type="ARBA" id="ARBA00023136"/>
    </source>
</evidence>
<evidence type="ECO:0000313" key="10">
    <source>
        <dbReference type="Proteomes" id="UP001295684"/>
    </source>
</evidence>
<organism evidence="9 10">
    <name type="scientific">Euplotes crassus</name>
    <dbReference type="NCBI Taxonomy" id="5936"/>
    <lineage>
        <taxon>Eukaryota</taxon>
        <taxon>Sar</taxon>
        <taxon>Alveolata</taxon>
        <taxon>Ciliophora</taxon>
        <taxon>Intramacronucleata</taxon>
        <taxon>Spirotrichea</taxon>
        <taxon>Hypotrichia</taxon>
        <taxon>Euplotida</taxon>
        <taxon>Euplotidae</taxon>
        <taxon>Moneuplotes</taxon>
    </lineage>
</organism>
<evidence type="ECO:0000256" key="1">
    <source>
        <dbReference type="ARBA" id="ARBA00004170"/>
    </source>
</evidence>
<feature type="region of interest" description="Disordered" evidence="7">
    <location>
        <begin position="1"/>
        <end position="28"/>
    </location>
</feature>
<dbReference type="Proteomes" id="UP001295684">
    <property type="component" value="Unassembled WGS sequence"/>
</dbReference>
<comment type="subcellular location">
    <subcellularLocation>
        <location evidence="1">Membrane</location>
        <topology evidence="1">Peripheral membrane protein</topology>
    </subcellularLocation>
</comment>
<comment type="similarity">
    <text evidence="6">Belongs to the PP2C family.</text>
</comment>
<dbReference type="CDD" id="cd00143">
    <property type="entry name" value="PP2Cc"/>
    <property type="match status" value="1"/>
</dbReference>
<evidence type="ECO:0000313" key="9">
    <source>
        <dbReference type="EMBL" id="CAI2381972.1"/>
    </source>
</evidence>
<dbReference type="InterPro" id="IPR000222">
    <property type="entry name" value="PP2C_BS"/>
</dbReference>
<reference evidence="9" key="1">
    <citation type="submission" date="2023-07" db="EMBL/GenBank/DDBJ databases">
        <authorList>
            <consortium name="AG Swart"/>
            <person name="Singh M."/>
            <person name="Singh A."/>
            <person name="Seah K."/>
            <person name="Emmerich C."/>
        </authorList>
    </citation>
    <scope>NUCLEOTIDE SEQUENCE</scope>
    <source>
        <strain evidence="9">DP1</strain>
    </source>
</reference>
<accession>A0AAD1XZI2</accession>
<dbReference type="InterPro" id="IPR036457">
    <property type="entry name" value="PPM-type-like_dom_sf"/>
</dbReference>
<dbReference type="Pfam" id="PF00481">
    <property type="entry name" value="PP2C"/>
    <property type="match status" value="1"/>
</dbReference>
<feature type="compositionally biased region" description="Polar residues" evidence="7">
    <location>
        <begin position="18"/>
        <end position="28"/>
    </location>
</feature>
<feature type="region of interest" description="Disordered" evidence="7">
    <location>
        <begin position="93"/>
        <end position="116"/>
    </location>
</feature>
<protein>
    <recommendedName>
        <fullName evidence="8">PPM-type phosphatase domain-containing protein</fullName>
    </recommendedName>
</protein>
<dbReference type="Gene3D" id="3.60.40.10">
    <property type="entry name" value="PPM-type phosphatase domain"/>
    <property type="match status" value="1"/>
</dbReference>
<evidence type="ECO:0000256" key="3">
    <source>
        <dbReference type="ARBA" id="ARBA00022801"/>
    </source>
</evidence>
<dbReference type="SUPFAM" id="SSF81606">
    <property type="entry name" value="PP2C-like"/>
    <property type="match status" value="1"/>
</dbReference>
<evidence type="ECO:0000256" key="2">
    <source>
        <dbReference type="ARBA" id="ARBA00022723"/>
    </source>
</evidence>
<feature type="region of interest" description="Disordered" evidence="7">
    <location>
        <begin position="337"/>
        <end position="357"/>
    </location>
</feature>
<feature type="domain" description="PPM-type phosphatase" evidence="8">
    <location>
        <begin position="393"/>
        <end position="682"/>
    </location>
</feature>
<evidence type="ECO:0000256" key="6">
    <source>
        <dbReference type="RuleBase" id="RU003465"/>
    </source>
</evidence>
<dbReference type="EMBL" id="CAMPGE010024110">
    <property type="protein sequence ID" value="CAI2381972.1"/>
    <property type="molecule type" value="Genomic_DNA"/>
</dbReference>
<dbReference type="GO" id="GO:0016020">
    <property type="term" value="C:membrane"/>
    <property type="evidence" value="ECO:0007669"/>
    <property type="project" value="UniProtKB-SubCell"/>
</dbReference>
<dbReference type="PROSITE" id="PS51746">
    <property type="entry name" value="PPM_2"/>
    <property type="match status" value="1"/>
</dbReference>
<dbReference type="GO" id="GO:0046872">
    <property type="term" value="F:metal ion binding"/>
    <property type="evidence" value="ECO:0007669"/>
    <property type="project" value="UniProtKB-KW"/>
</dbReference>
<dbReference type="InterPro" id="IPR015655">
    <property type="entry name" value="PP2C"/>
</dbReference>
<dbReference type="InterPro" id="IPR001932">
    <property type="entry name" value="PPM-type_phosphatase-like_dom"/>
</dbReference>
<evidence type="ECO:0000259" key="8">
    <source>
        <dbReference type="PROSITE" id="PS51746"/>
    </source>
</evidence>